<dbReference type="NCBIfam" id="TIGR03356">
    <property type="entry name" value="BGL"/>
    <property type="match status" value="1"/>
</dbReference>
<dbReference type="PANTHER" id="PTHR10353:SF36">
    <property type="entry name" value="LP05116P"/>
    <property type="match status" value="1"/>
</dbReference>
<reference evidence="10 11" key="1">
    <citation type="submission" date="2023-03" db="EMBL/GenBank/DDBJ databases">
        <title>YIM 133296 draft genome.</title>
        <authorList>
            <person name="Xiong L."/>
        </authorList>
    </citation>
    <scope>NUCLEOTIDE SEQUENCE [LARGE SCALE GENOMIC DNA]</scope>
    <source>
        <strain evidence="10 11">YIM 133296</strain>
    </source>
</reference>
<keyword evidence="3 9" id="KW-0378">Hydrolase</keyword>
<gene>
    <name evidence="10" type="ORF">P4R38_11940</name>
</gene>
<organism evidence="10 11">
    <name type="scientific">Luteipulveratus flavus</name>
    <dbReference type="NCBI Taxonomy" id="3031728"/>
    <lineage>
        <taxon>Bacteria</taxon>
        <taxon>Bacillati</taxon>
        <taxon>Actinomycetota</taxon>
        <taxon>Actinomycetes</taxon>
        <taxon>Micrococcales</taxon>
        <taxon>Dermacoccaceae</taxon>
        <taxon>Luteipulveratus</taxon>
    </lineage>
</organism>
<dbReference type="GO" id="GO:0008422">
    <property type="term" value="F:beta-glucosidase activity"/>
    <property type="evidence" value="ECO:0007669"/>
    <property type="project" value="UniProtKB-EC"/>
</dbReference>
<dbReference type="Proteomes" id="UP001528912">
    <property type="component" value="Unassembled WGS sequence"/>
</dbReference>
<evidence type="ECO:0000256" key="2">
    <source>
        <dbReference type="ARBA" id="ARBA00012744"/>
    </source>
</evidence>
<dbReference type="PANTHER" id="PTHR10353">
    <property type="entry name" value="GLYCOSYL HYDROLASE"/>
    <property type="match status" value="1"/>
</dbReference>
<keyword evidence="7" id="KW-0624">Polysaccharide degradation</keyword>
<keyword evidence="6 9" id="KW-0326">Glycosidase</keyword>
<evidence type="ECO:0000313" key="10">
    <source>
        <dbReference type="EMBL" id="MDF8264957.1"/>
    </source>
</evidence>
<comment type="similarity">
    <text evidence="1 9">Belongs to the glycosyl hydrolase 1 family.</text>
</comment>
<evidence type="ECO:0000256" key="8">
    <source>
        <dbReference type="PROSITE-ProRule" id="PRU10055"/>
    </source>
</evidence>
<name>A0ABT6C9H0_9MICO</name>
<dbReference type="InterPro" id="IPR018120">
    <property type="entry name" value="Glyco_hydro_1_AS"/>
</dbReference>
<evidence type="ECO:0000256" key="7">
    <source>
        <dbReference type="ARBA" id="ARBA00023326"/>
    </source>
</evidence>
<evidence type="ECO:0000256" key="3">
    <source>
        <dbReference type="ARBA" id="ARBA00022801"/>
    </source>
</evidence>
<evidence type="ECO:0000256" key="5">
    <source>
        <dbReference type="ARBA" id="ARBA00023277"/>
    </source>
</evidence>
<evidence type="ECO:0000256" key="9">
    <source>
        <dbReference type="RuleBase" id="RU361175"/>
    </source>
</evidence>
<feature type="active site" description="Nucleophile" evidence="8">
    <location>
        <position position="369"/>
    </location>
</feature>
<dbReference type="PROSITE" id="PS00572">
    <property type="entry name" value="GLYCOSYL_HYDROL_F1_1"/>
    <property type="match status" value="1"/>
</dbReference>
<evidence type="ECO:0000313" key="11">
    <source>
        <dbReference type="Proteomes" id="UP001528912"/>
    </source>
</evidence>
<proteinExistence type="inferred from homology"/>
<dbReference type="EMBL" id="JAROAV010000030">
    <property type="protein sequence ID" value="MDF8264957.1"/>
    <property type="molecule type" value="Genomic_DNA"/>
</dbReference>
<dbReference type="Gene3D" id="3.20.20.80">
    <property type="entry name" value="Glycosidases"/>
    <property type="match status" value="1"/>
</dbReference>
<evidence type="ECO:0000256" key="6">
    <source>
        <dbReference type="ARBA" id="ARBA00023295"/>
    </source>
</evidence>
<evidence type="ECO:0000256" key="4">
    <source>
        <dbReference type="ARBA" id="ARBA00023001"/>
    </source>
</evidence>
<dbReference type="PRINTS" id="PR00131">
    <property type="entry name" value="GLHYDRLASE1"/>
</dbReference>
<dbReference type="SUPFAM" id="SSF51445">
    <property type="entry name" value="(Trans)glycosidases"/>
    <property type="match status" value="1"/>
</dbReference>
<sequence length="463" mass="51082">MTTSEQGLGLPDGFELGAATASYQIEGAIAADGRGPSIWDTFSHTPGAVAGGDTGDVACDHYHRYAEDVALMAGLGLDSYRFSVAWPRIQPTGKGPANEAGLAFYDRLVDELLAHDIAPAITLYHWDLPQPLEDAGGWRVRDTAERFAEYADIVHEHLSDRVSRWITLNEPYCSSIVGYAEGRHAPGAREGDGALAAAHHLLLGHGLALQRLRARGGEGQQLGVTLNLQPVSSVTDRPEDVAAADRALLLANRLFTDPVLAGTYPDLARSTYAPVTDFGWIRDGDLEVIGAPLDFLGVNYYFPANVRAAAYDEPDPARRTASDLGFEDVVAEGVERTEMGWPVDSDGLRRLLRWLHETYPTLPPVYITENGRACDDVVAANGHVHDPDRVRYLEDHLRAVVAATHEGVDVRGYYCWSLLDNFEWAEGYAKRFGLVYVDYETQQRIPKSSYEWYRRLIARHHTP</sequence>
<dbReference type="InterPro" id="IPR017853">
    <property type="entry name" value="GH"/>
</dbReference>
<comment type="catalytic activity">
    <reaction evidence="9">
        <text>Hydrolysis of terminal, non-reducing beta-D-glucosyl residues with release of beta-D-glucose.</text>
        <dbReference type="EC" id="3.2.1.21"/>
    </reaction>
</comment>
<dbReference type="InterPro" id="IPR001360">
    <property type="entry name" value="Glyco_hydro_1"/>
</dbReference>
<accession>A0ABT6C9H0</accession>
<keyword evidence="4" id="KW-0136">Cellulose degradation</keyword>
<dbReference type="RefSeq" id="WP_277192336.1">
    <property type="nucleotide sequence ID" value="NZ_JAROAV010000030.1"/>
</dbReference>
<keyword evidence="11" id="KW-1185">Reference proteome</keyword>
<dbReference type="EC" id="3.2.1.21" evidence="2 9"/>
<keyword evidence="5" id="KW-0119">Carbohydrate metabolism</keyword>
<protein>
    <recommendedName>
        <fullName evidence="2 9">Beta-glucosidase</fullName>
        <ecNumber evidence="2 9">3.2.1.21</ecNumber>
    </recommendedName>
</protein>
<comment type="caution">
    <text evidence="10">The sequence shown here is derived from an EMBL/GenBank/DDBJ whole genome shotgun (WGS) entry which is preliminary data.</text>
</comment>
<evidence type="ECO:0000256" key="1">
    <source>
        <dbReference type="ARBA" id="ARBA00010838"/>
    </source>
</evidence>
<dbReference type="InterPro" id="IPR017736">
    <property type="entry name" value="Glyco_hydro_1_beta-glucosidase"/>
</dbReference>
<dbReference type="Pfam" id="PF00232">
    <property type="entry name" value="Glyco_hydro_1"/>
    <property type="match status" value="1"/>
</dbReference>